<keyword evidence="1" id="KW-1133">Transmembrane helix</keyword>
<dbReference type="AlphaFoldDB" id="A0A0G0M0J3"/>
<dbReference type="Proteomes" id="UP000034235">
    <property type="component" value="Unassembled WGS sequence"/>
</dbReference>
<accession>A0A0G0M0J3</accession>
<proteinExistence type="predicted"/>
<name>A0A0G0M0J3_9BACT</name>
<reference evidence="2 3" key="1">
    <citation type="journal article" date="2015" name="Nature">
        <title>rRNA introns, odd ribosomes, and small enigmatic genomes across a large radiation of phyla.</title>
        <authorList>
            <person name="Brown C.T."/>
            <person name="Hug L.A."/>
            <person name="Thomas B.C."/>
            <person name="Sharon I."/>
            <person name="Castelle C.J."/>
            <person name="Singh A."/>
            <person name="Wilkins M.J."/>
            <person name="Williams K.H."/>
            <person name="Banfield J.F."/>
        </authorList>
    </citation>
    <scope>NUCLEOTIDE SEQUENCE [LARGE SCALE GENOMIC DNA]</scope>
</reference>
<evidence type="ECO:0008006" key="4">
    <source>
        <dbReference type="Google" id="ProtNLM"/>
    </source>
</evidence>
<evidence type="ECO:0000313" key="2">
    <source>
        <dbReference type="EMBL" id="KKQ67154.1"/>
    </source>
</evidence>
<sequence>MIFRKKRKVLRKRTRFSLNSKKVIILLSVVLLIFFGFIFLKVTKISRIEVVANNAPCIDTKYIRGSSLILGKNTFKLKEDEVISELRKKYFCIKDIRLKKDSLSSIKLEIFGRNPALILNLIPEEKLDLEVVQATASALIKQQPNFDVIDSSISGQLIVDKDGFVYDKDKVVDSPLTIYGFFGSVDIGKSIDKRVVENTLEVSNKLKEWNIESDKFKIVLEKYLLLKVLLPESEDSRRVQIVFNLKEDILRQLASLQLILQKTRIDLKKVESVDLRFEKPVVIYSNQKNGKG</sequence>
<keyword evidence="1" id="KW-0812">Transmembrane</keyword>
<protein>
    <recommendedName>
        <fullName evidence="4">POTRA domain-containing protein</fullName>
    </recommendedName>
</protein>
<organism evidence="2 3">
    <name type="scientific">Candidatus Daviesbacteria bacterium GW2011_GWA2_38_24</name>
    <dbReference type="NCBI Taxonomy" id="1618422"/>
    <lineage>
        <taxon>Bacteria</taxon>
        <taxon>Candidatus Daviesiibacteriota</taxon>
    </lineage>
</organism>
<feature type="transmembrane region" description="Helical" evidence="1">
    <location>
        <begin position="21"/>
        <end position="40"/>
    </location>
</feature>
<evidence type="ECO:0000313" key="3">
    <source>
        <dbReference type="Proteomes" id="UP000034235"/>
    </source>
</evidence>
<dbReference type="EMBL" id="LBUP01000001">
    <property type="protein sequence ID" value="KKQ67154.1"/>
    <property type="molecule type" value="Genomic_DNA"/>
</dbReference>
<comment type="caution">
    <text evidence="2">The sequence shown here is derived from an EMBL/GenBank/DDBJ whole genome shotgun (WGS) entry which is preliminary data.</text>
</comment>
<evidence type="ECO:0000256" key="1">
    <source>
        <dbReference type="SAM" id="Phobius"/>
    </source>
</evidence>
<keyword evidence="1" id="KW-0472">Membrane</keyword>
<gene>
    <name evidence="2" type="ORF">US86_C0001G0081</name>
</gene>